<comment type="caution">
    <text evidence="9">The sequence shown here is derived from an EMBL/GenBank/DDBJ whole genome shotgun (WGS) entry which is preliminary data.</text>
</comment>
<dbReference type="PANTHER" id="PTHR42953:SF3">
    <property type="entry name" value="HIGH-AFFINITY ZINC UPTAKE SYSTEM PROTEIN ZNUA"/>
    <property type="match status" value="1"/>
</dbReference>
<keyword evidence="4 8" id="KW-0732">Signal</keyword>
<sequence>MLLKKIALSVSILTLSTATLADVPKVVTDIAPVHSLVAQVMRGIGEPALLIKPENSPHEYNLRPSEARALSKADIVFWIGEDLTPWLDKSLDSLAGSAEIVSLMDSSGTQLLSFREGATFEAHDHNHDDHEHKHDEHDHDDHDHDHDAHEHEHDEHEHDDHDHDAHEHEHDEHDEHDHDHDAHEHEHDEHDHGGHAHSHDGDDPHVWLDPVNAQAWLQHIATTLAEQDPANAERYRRNAEQASNELDRLITELQAEADALGDVKFIVFHDAYQYFETRFDVLASGALSVSDASDPSPARVAEIRQTVNDLNVSCIFTEPQFNPNLVKTVFDGTDVYTGIMDPLGVDIEPGVNQYQTLILRLMQSLSNCAS</sequence>
<keyword evidence="5" id="KW-0864">Zinc transport</keyword>
<dbReference type="SUPFAM" id="SSF53807">
    <property type="entry name" value="Helical backbone' metal receptor"/>
    <property type="match status" value="1"/>
</dbReference>
<dbReference type="OrthoDB" id="7346865at2"/>
<accession>A4BAY1</accession>
<dbReference type="EMBL" id="AAOE01000003">
    <property type="protein sequence ID" value="EAR10594.1"/>
    <property type="molecule type" value="Genomic_DNA"/>
</dbReference>
<protein>
    <recommendedName>
        <fullName evidence="2">High-affinity zinc uptake system protein ZnuA</fullName>
    </recommendedName>
</protein>
<feature type="region of interest" description="Disordered" evidence="7">
    <location>
        <begin position="124"/>
        <end position="205"/>
    </location>
</feature>
<evidence type="ECO:0000256" key="5">
    <source>
        <dbReference type="ARBA" id="ARBA00022906"/>
    </source>
</evidence>
<dbReference type="InterPro" id="IPR050492">
    <property type="entry name" value="Bact_metal-bind_prot9"/>
</dbReference>
<comment type="similarity">
    <text evidence="1">Belongs to the bacterial solute-binding protein 9 family.</text>
</comment>
<keyword evidence="5" id="KW-0862">Zinc</keyword>
<dbReference type="HOGENOM" id="CLU_016838_1_2_6"/>
<feature type="coiled-coil region" evidence="6">
    <location>
        <begin position="232"/>
        <end position="259"/>
    </location>
</feature>
<keyword evidence="10" id="KW-1185">Reference proteome</keyword>
<dbReference type="GO" id="GO:0006829">
    <property type="term" value="P:zinc ion transport"/>
    <property type="evidence" value="ECO:0007669"/>
    <property type="project" value="UniProtKB-KW"/>
</dbReference>
<dbReference type="RefSeq" id="WP_008041803.1">
    <property type="nucleotide sequence ID" value="NZ_CH724149.1"/>
</dbReference>
<reference evidence="9 10" key="1">
    <citation type="submission" date="2006-02" db="EMBL/GenBank/DDBJ databases">
        <authorList>
            <person name="Pinhassi J."/>
            <person name="Pedros-Alio C."/>
            <person name="Ferriera S."/>
            <person name="Johnson J."/>
            <person name="Kravitz S."/>
            <person name="Halpern A."/>
            <person name="Remington K."/>
            <person name="Beeson K."/>
            <person name="Tran B."/>
            <person name="Rogers Y.-H."/>
            <person name="Friedman R."/>
            <person name="Venter J.C."/>
        </authorList>
    </citation>
    <scope>NUCLEOTIDE SEQUENCE [LARGE SCALE GENOMIC DNA]</scope>
    <source>
        <strain evidence="9 10">MED297</strain>
    </source>
</reference>
<evidence type="ECO:0000256" key="6">
    <source>
        <dbReference type="SAM" id="Coils"/>
    </source>
</evidence>
<evidence type="ECO:0000256" key="4">
    <source>
        <dbReference type="ARBA" id="ARBA00022729"/>
    </source>
</evidence>
<dbReference type="Proteomes" id="UP000005953">
    <property type="component" value="Unassembled WGS sequence"/>
</dbReference>
<proteinExistence type="inferred from homology"/>
<evidence type="ECO:0000256" key="8">
    <source>
        <dbReference type="SAM" id="SignalP"/>
    </source>
</evidence>
<organism evidence="9 10">
    <name type="scientific">Reinekea blandensis MED297</name>
    <dbReference type="NCBI Taxonomy" id="314283"/>
    <lineage>
        <taxon>Bacteria</taxon>
        <taxon>Pseudomonadati</taxon>
        <taxon>Pseudomonadota</taxon>
        <taxon>Gammaproteobacteria</taxon>
        <taxon>Oceanospirillales</taxon>
        <taxon>Saccharospirillaceae</taxon>
        <taxon>Reinekea</taxon>
    </lineage>
</organism>
<dbReference type="STRING" id="314283.MED297_11280"/>
<keyword evidence="3" id="KW-0813">Transport</keyword>
<evidence type="ECO:0000256" key="2">
    <source>
        <dbReference type="ARBA" id="ARBA00015915"/>
    </source>
</evidence>
<gene>
    <name evidence="9" type="ORF">MED297_11280</name>
</gene>
<dbReference type="InterPro" id="IPR006127">
    <property type="entry name" value="ZnuA-like"/>
</dbReference>
<evidence type="ECO:0000313" key="9">
    <source>
        <dbReference type="EMBL" id="EAR10594.1"/>
    </source>
</evidence>
<evidence type="ECO:0000256" key="3">
    <source>
        <dbReference type="ARBA" id="ARBA00022448"/>
    </source>
</evidence>
<dbReference type="AlphaFoldDB" id="A4BAY1"/>
<dbReference type="PANTHER" id="PTHR42953">
    <property type="entry name" value="HIGH-AFFINITY ZINC UPTAKE SYSTEM PROTEIN ZNUA-RELATED"/>
    <property type="match status" value="1"/>
</dbReference>
<evidence type="ECO:0000256" key="7">
    <source>
        <dbReference type="SAM" id="MobiDB-lite"/>
    </source>
</evidence>
<keyword evidence="6" id="KW-0175">Coiled coil</keyword>
<evidence type="ECO:0000313" key="10">
    <source>
        <dbReference type="Proteomes" id="UP000005953"/>
    </source>
</evidence>
<dbReference type="GO" id="GO:0046872">
    <property type="term" value="F:metal ion binding"/>
    <property type="evidence" value="ECO:0007669"/>
    <property type="project" value="InterPro"/>
</dbReference>
<dbReference type="Pfam" id="PF01297">
    <property type="entry name" value="ZnuA"/>
    <property type="match status" value="1"/>
</dbReference>
<name>A4BAY1_9GAMM</name>
<dbReference type="Gene3D" id="3.40.50.1980">
    <property type="entry name" value="Nitrogenase molybdenum iron protein domain"/>
    <property type="match status" value="3"/>
</dbReference>
<feature type="chain" id="PRO_5002664985" description="High-affinity zinc uptake system protein ZnuA" evidence="8">
    <location>
        <begin position="22"/>
        <end position="370"/>
    </location>
</feature>
<keyword evidence="5" id="KW-0406">Ion transport</keyword>
<feature type="signal peptide" evidence="8">
    <location>
        <begin position="1"/>
        <end position="21"/>
    </location>
</feature>
<evidence type="ECO:0000256" key="1">
    <source>
        <dbReference type="ARBA" id="ARBA00011028"/>
    </source>
</evidence>